<keyword evidence="4 5" id="KW-0472">Membrane</keyword>
<dbReference type="AlphaFoldDB" id="A0AAV4F6C3"/>
<sequence>GQLMPLSCCILKDDGQPKNSTLCQMATDNYYWKEGCRDQIEDWIDDHSRILIGVGCGIAALEIIGLICAICFCRHMDREKYSSN</sequence>
<protein>
    <submittedName>
        <fullName evidence="6">Tetraspanin</fullName>
    </submittedName>
</protein>
<keyword evidence="7" id="KW-1185">Reference proteome</keyword>
<proteinExistence type="predicted"/>
<name>A0AAV4F6C3_9GAST</name>
<gene>
    <name evidence="6" type="ORF">ElyMa_000286700</name>
</gene>
<dbReference type="GO" id="GO:0016020">
    <property type="term" value="C:membrane"/>
    <property type="evidence" value="ECO:0007669"/>
    <property type="project" value="UniProtKB-SubCell"/>
</dbReference>
<evidence type="ECO:0000313" key="6">
    <source>
        <dbReference type="EMBL" id="GFR68819.1"/>
    </source>
</evidence>
<keyword evidence="2 5" id="KW-0812">Transmembrane</keyword>
<dbReference type="Pfam" id="PF00335">
    <property type="entry name" value="Tetraspanin"/>
    <property type="match status" value="1"/>
</dbReference>
<evidence type="ECO:0000313" key="7">
    <source>
        <dbReference type="Proteomes" id="UP000762676"/>
    </source>
</evidence>
<keyword evidence="3 5" id="KW-1133">Transmembrane helix</keyword>
<evidence type="ECO:0000256" key="2">
    <source>
        <dbReference type="ARBA" id="ARBA00022692"/>
    </source>
</evidence>
<evidence type="ECO:0000256" key="3">
    <source>
        <dbReference type="ARBA" id="ARBA00022989"/>
    </source>
</evidence>
<comment type="caution">
    <text evidence="6">The sequence shown here is derived from an EMBL/GenBank/DDBJ whole genome shotgun (WGS) entry which is preliminary data.</text>
</comment>
<evidence type="ECO:0000256" key="1">
    <source>
        <dbReference type="ARBA" id="ARBA00004141"/>
    </source>
</evidence>
<accession>A0AAV4F6C3</accession>
<comment type="subcellular location">
    <subcellularLocation>
        <location evidence="1">Membrane</location>
        <topology evidence="1">Multi-pass membrane protein</topology>
    </subcellularLocation>
</comment>
<evidence type="ECO:0000256" key="5">
    <source>
        <dbReference type="SAM" id="Phobius"/>
    </source>
</evidence>
<dbReference type="InterPro" id="IPR018499">
    <property type="entry name" value="Tetraspanin/Peripherin"/>
</dbReference>
<reference evidence="6 7" key="1">
    <citation type="journal article" date="2021" name="Elife">
        <title>Chloroplast acquisition without the gene transfer in kleptoplastic sea slugs, Plakobranchus ocellatus.</title>
        <authorList>
            <person name="Maeda T."/>
            <person name="Takahashi S."/>
            <person name="Yoshida T."/>
            <person name="Shimamura S."/>
            <person name="Takaki Y."/>
            <person name="Nagai Y."/>
            <person name="Toyoda A."/>
            <person name="Suzuki Y."/>
            <person name="Arimoto A."/>
            <person name="Ishii H."/>
            <person name="Satoh N."/>
            <person name="Nishiyama T."/>
            <person name="Hasebe M."/>
            <person name="Maruyama T."/>
            <person name="Minagawa J."/>
            <person name="Obokata J."/>
            <person name="Shigenobu S."/>
        </authorList>
    </citation>
    <scope>NUCLEOTIDE SEQUENCE [LARGE SCALE GENOMIC DNA]</scope>
</reference>
<evidence type="ECO:0000256" key="4">
    <source>
        <dbReference type="ARBA" id="ARBA00023136"/>
    </source>
</evidence>
<feature type="transmembrane region" description="Helical" evidence="5">
    <location>
        <begin position="50"/>
        <end position="73"/>
    </location>
</feature>
<organism evidence="6 7">
    <name type="scientific">Elysia marginata</name>
    <dbReference type="NCBI Taxonomy" id="1093978"/>
    <lineage>
        <taxon>Eukaryota</taxon>
        <taxon>Metazoa</taxon>
        <taxon>Spiralia</taxon>
        <taxon>Lophotrochozoa</taxon>
        <taxon>Mollusca</taxon>
        <taxon>Gastropoda</taxon>
        <taxon>Heterobranchia</taxon>
        <taxon>Euthyneura</taxon>
        <taxon>Panpulmonata</taxon>
        <taxon>Sacoglossa</taxon>
        <taxon>Placobranchoidea</taxon>
        <taxon>Plakobranchidae</taxon>
        <taxon>Elysia</taxon>
    </lineage>
</organism>
<dbReference type="Proteomes" id="UP000762676">
    <property type="component" value="Unassembled WGS sequence"/>
</dbReference>
<feature type="non-terminal residue" evidence="6">
    <location>
        <position position="1"/>
    </location>
</feature>
<dbReference type="EMBL" id="BMAT01000578">
    <property type="protein sequence ID" value="GFR68819.1"/>
    <property type="molecule type" value="Genomic_DNA"/>
</dbReference>